<evidence type="ECO:0000313" key="2">
    <source>
        <dbReference type="EMBL" id="ELU13855.1"/>
    </source>
</evidence>
<dbReference type="Proteomes" id="UP000014760">
    <property type="component" value="Unassembled WGS sequence"/>
</dbReference>
<dbReference type="AlphaFoldDB" id="R7VDU7"/>
<dbReference type="EMBL" id="KB295000">
    <property type="protein sequence ID" value="ELU13855.1"/>
    <property type="molecule type" value="Genomic_DNA"/>
</dbReference>
<protein>
    <submittedName>
        <fullName evidence="2 3">Uncharacterized protein</fullName>
    </submittedName>
</protein>
<organism evidence="2">
    <name type="scientific">Capitella teleta</name>
    <name type="common">Polychaete worm</name>
    <dbReference type="NCBI Taxonomy" id="283909"/>
    <lineage>
        <taxon>Eukaryota</taxon>
        <taxon>Metazoa</taxon>
        <taxon>Spiralia</taxon>
        <taxon>Lophotrochozoa</taxon>
        <taxon>Annelida</taxon>
        <taxon>Polychaeta</taxon>
        <taxon>Sedentaria</taxon>
        <taxon>Scolecida</taxon>
        <taxon>Capitellidae</taxon>
        <taxon>Capitella</taxon>
    </lineage>
</organism>
<evidence type="ECO:0000256" key="1">
    <source>
        <dbReference type="SAM" id="MobiDB-lite"/>
    </source>
</evidence>
<dbReference type="Gene3D" id="1.20.5.170">
    <property type="match status" value="1"/>
</dbReference>
<accession>R7VDU7</accession>
<dbReference type="HOGENOM" id="CLU_2160757_0_0_1"/>
<evidence type="ECO:0000313" key="4">
    <source>
        <dbReference type="Proteomes" id="UP000014760"/>
    </source>
</evidence>
<sequence length="111" mass="12178">MDVDNTASMEADAKDEHNSVVYEPKITAGSSSQEIGQLKDMLLLHLDLMQQQQETILMKDRQLQSLHQEKSAVVIECIAVYAVKLLGSSNVLTGIQDGGLRSPSFLFVSSI</sequence>
<keyword evidence="4" id="KW-1185">Reference proteome</keyword>
<reference evidence="3" key="3">
    <citation type="submission" date="2015-06" db="UniProtKB">
        <authorList>
            <consortium name="EnsemblMetazoa"/>
        </authorList>
    </citation>
    <scope>IDENTIFICATION</scope>
</reference>
<name>R7VDU7_CAPTE</name>
<dbReference type="EnsemblMetazoa" id="CapteT187671">
    <property type="protein sequence ID" value="CapteP187671"/>
    <property type="gene ID" value="CapteG187671"/>
</dbReference>
<dbReference type="EMBL" id="AMQN01039109">
    <property type="status" value="NOT_ANNOTATED_CDS"/>
    <property type="molecule type" value="Genomic_DNA"/>
</dbReference>
<reference evidence="4" key="1">
    <citation type="submission" date="2012-12" db="EMBL/GenBank/DDBJ databases">
        <authorList>
            <person name="Hellsten U."/>
            <person name="Grimwood J."/>
            <person name="Chapman J.A."/>
            <person name="Shapiro H."/>
            <person name="Aerts A."/>
            <person name="Otillar R.P."/>
            <person name="Terry A.Y."/>
            <person name="Boore J.L."/>
            <person name="Simakov O."/>
            <person name="Marletaz F."/>
            <person name="Cho S.-J."/>
            <person name="Edsinger-Gonzales E."/>
            <person name="Havlak P."/>
            <person name="Kuo D.-H."/>
            <person name="Larsson T."/>
            <person name="Lv J."/>
            <person name="Arendt D."/>
            <person name="Savage R."/>
            <person name="Osoegawa K."/>
            <person name="de Jong P."/>
            <person name="Lindberg D.R."/>
            <person name="Seaver E.C."/>
            <person name="Weisblat D.A."/>
            <person name="Putnam N.H."/>
            <person name="Grigoriev I.V."/>
            <person name="Rokhsar D.S."/>
        </authorList>
    </citation>
    <scope>NUCLEOTIDE SEQUENCE</scope>
    <source>
        <strain evidence="4">I ESC-2004</strain>
    </source>
</reference>
<reference evidence="2 4" key="2">
    <citation type="journal article" date="2013" name="Nature">
        <title>Insights into bilaterian evolution from three spiralian genomes.</title>
        <authorList>
            <person name="Simakov O."/>
            <person name="Marletaz F."/>
            <person name="Cho S.J."/>
            <person name="Edsinger-Gonzales E."/>
            <person name="Havlak P."/>
            <person name="Hellsten U."/>
            <person name="Kuo D.H."/>
            <person name="Larsson T."/>
            <person name="Lv J."/>
            <person name="Arendt D."/>
            <person name="Savage R."/>
            <person name="Osoegawa K."/>
            <person name="de Jong P."/>
            <person name="Grimwood J."/>
            <person name="Chapman J.A."/>
            <person name="Shapiro H."/>
            <person name="Aerts A."/>
            <person name="Otillar R.P."/>
            <person name="Terry A.Y."/>
            <person name="Boore J.L."/>
            <person name="Grigoriev I.V."/>
            <person name="Lindberg D.R."/>
            <person name="Seaver E.C."/>
            <person name="Weisblat D.A."/>
            <person name="Putnam N.H."/>
            <person name="Rokhsar D.S."/>
        </authorList>
    </citation>
    <scope>NUCLEOTIDE SEQUENCE</scope>
    <source>
        <strain evidence="2 4">I ESC-2004</strain>
    </source>
</reference>
<evidence type="ECO:0000313" key="3">
    <source>
        <dbReference type="EnsemblMetazoa" id="CapteP187671"/>
    </source>
</evidence>
<proteinExistence type="predicted"/>
<feature type="region of interest" description="Disordered" evidence="1">
    <location>
        <begin position="1"/>
        <end position="20"/>
    </location>
</feature>
<gene>
    <name evidence="2" type="ORF">CAPTEDRAFT_187671</name>
</gene>